<dbReference type="SUPFAM" id="SSF51445">
    <property type="entry name" value="(Trans)glycosidases"/>
    <property type="match status" value="1"/>
</dbReference>
<comment type="similarity">
    <text evidence="1 4">Belongs to the glycosyl hydrolase 53 family.</text>
</comment>
<evidence type="ECO:0000256" key="2">
    <source>
        <dbReference type="ARBA" id="ARBA00022801"/>
    </source>
</evidence>
<dbReference type="SUPFAM" id="SSF49785">
    <property type="entry name" value="Galactose-binding domain-like"/>
    <property type="match status" value="1"/>
</dbReference>
<dbReference type="InterPro" id="IPR017853">
    <property type="entry name" value="GH"/>
</dbReference>
<evidence type="ECO:0000259" key="6">
    <source>
        <dbReference type="PROSITE" id="PS51272"/>
    </source>
</evidence>
<dbReference type="Pfam" id="PF00395">
    <property type="entry name" value="SLH"/>
    <property type="match status" value="3"/>
</dbReference>
<dbReference type="InterPro" id="IPR008979">
    <property type="entry name" value="Galactose-bd-like_sf"/>
</dbReference>
<organism evidence="7 8">
    <name type="scientific">Paenibacillus vini</name>
    <dbReference type="NCBI Taxonomy" id="1476024"/>
    <lineage>
        <taxon>Bacteria</taxon>
        <taxon>Bacillati</taxon>
        <taxon>Bacillota</taxon>
        <taxon>Bacilli</taxon>
        <taxon>Bacillales</taxon>
        <taxon>Paenibacillaceae</taxon>
        <taxon>Paenibacillus</taxon>
    </lineage>
</organism>
<dbReference type="Proteomes" id="UP000679992">
    <property type="component" value="Unassembled WGS sequence"/>
</dbReference>
<evidence type="ECO:0000256" key="1">
    <source>
        <dbReference type="ARBA" id="ARBA00010687"/>
    </source>
</evidence>
<dbReference type="PANTHER" id="PTHR34983">
    <property type="entry name" value="ARABINOGALACTAN ENDO-BETA-1,4-GALACTANASE A"/>
    <property type="match status" value="1"/>
</dbReference>
<protein>
    <recommendedName>
        <fullName evidence="4">Arabinogalactan endo-beta-1,4-galactanase</fullName>
        <ecNumber evidence="4">3.2.1.89</ecNumber>
    </recommendedName>
</protein>
<sequence length="1192" mass="128131">MKIPPRMNKRLLMVLTFVLALPNLMITYSPSVTAAAGSALSTGLTLENPGFELGDLTGWTVTGATYAAMVKNNSEDAHSGSHSFNYWYGDHGYEFRLSQTLSGLENGTYELRAWASGKDEELEAKLFAETGGVNDGDEVGGEDAGSSSGVTMSTKIVNNGWNVWKEYKVEDIQVTDGRVTIGFEVAAPADYWGYFDDIQLVKSGEEAYDPNNFIKGVDISTLQALEELGVQFYDDGSSKDLLTILKDHGVNYVRLRLWNDPVEAGGFNDREHTVEMATRVKAAGLKLLLDFHYSDFWADPGKQVKPAAWEGLDFPALKQAVYDYTSDVLTELGDLNAYPDMIQIGNEINSGMIHPEGSTANFDNLAELLNQGSQAVRDTTPEGQETKIMLHLAEGGSNGKFRSFFDQIKARGVDYDVIGLSYYPYWHGTFQDLKSNMNDLVARYGKQVVVAETAYPYTYDDGDDHGNIAGEAETDIAGFPASVANQKLVTETVLNTVASVDGHNGLGVFYWEPAWLPGVGWKAGEGNAWENQAMFDFGGNALASLDAFRFVPGSITEVLPLLVYAADGVTVSKGTTPVLPAKVNVLYNEGSIRPTAVLWDGISEELLTKPGKFTVYGQVAGIEQQARIEITVLEKANMLQNPGFESGDLTHWTISGTSAAGKVEKNAGNAHSGSHAFNYWYGEPYGYQLTQNVSGLSNGTYTLKAWASGGGGETILKLFATDSSGKMQGTDMLNTGWNVWKQYAVENIQVEDGRLTIGFEVEAPEEIWGYFDDVELIQTAEAPTMPTNPTTPAEPSNPQGGGTSGGLSSNTGNPGVKGPESKPATLTIKPDQMKRNGDGIVSIDVSEQVSTLILTGEVIKSLGNSALEVSNGNLKLNLPNEVLQQLIGETAKSADYSVSLQFAQGDKQALELALGKGTARTEFTSIEYAGPMYDFKLSLLGPDGTEIVMDRFVKPVTISIKPNTGVHKNTTGIYYISEGGNLEFAGGRWIDGEVTAELSHFSPYAVLQVTKQFVDVSDTNWAFEAVAGLAAKQVVKGTANGAFEPGRSVSRAEFVAMLTRALRLKPGAAAGFTDVASDVWYSGAVSAAYNAGIIKGRAATAGMLFDPNAPVTRQEMAVLLMNAYALKGTSEGTLQSGSFADEDKISVWANSAIKNAQALGLVQGRGDGGFAPTEPLTRAEAAQAVYQLWIAL</sequence>
<gene>
    <name evidence="7" type="ORF">J42TS3_35990</name>
</gene>
<keyword evidence="2 4" id="KW-0378">Hydrolase</keyword>
<dbReference type="InterPro" id="IPR001119">
    <property type="entry name" value="SLH_dom"/>
</dbReference>
<dbReference type="Gene3D" id="3.20.20.80">
    <property type="entry name" value="Glycosidases"/>
    <property type="match status" value="1"/>
</dbReference>
<dbReference type="PANTHER" id="PTHR34983:SF2">
    <property type="entry name" value="ENDO-BETA-1,4-GALACTANASE"/>
    <property type="match status" value="1"/>
</dbReference>
<accession>A0ABQ4MF53</accession>
<proteinExistence type="inferred from homology"/>
<reference evidence="7 8" key="1">
    <citation type="submission" date="2021-03" db="EMBL/GenBank/DDBJ databases">
        <title>Antimicrobial resistance genes in bacteria isolated from Japanese honey, and their potential for conferring macrolide and lincosamide resistance in the American foulbrood pathogen Paenibacillus larvae.</title>
        <authorList>
            <person name="Okamoto M."/>
            <person name="Kumagai M."/>
            <person name="Kanamori H."/>
            <person name="Takamatsu D."/>
        </authorList>
    </citation>
    <scope>NUCLEOTIDE SEQUENCE [LARGE SCALE GENOMIC DNA]</scope>
    <source>
        <strain evidence="7 8">J42TS3</strain>
    </source>
</reference>
<name>A0ABQ4MF53_9BACL</name>
<dbReference type="EMBL" id="BOSL01000012">
    <property type="protein sequence ID" value="GIP54564.1"/>
    <property type="molecule type" value="Genomic_DNA"/>
</dbReference>
<keyword evidence="3 4" id="KW-0326">Glycosidase</keyword>
<dbReference type="RefSeq" id="WP_213655821.1">
    <property type="nucleotide sequence ID" value="NZ_BOSL01000012.1"/>
</dbReference>
<feature type="domain" description="SLH" evidence="6">
    <location>
        <begin position="1136"/>
        <end position="1192"/>
    </location>
</feature>
<dbReference type="EC" id="3.2.1.89" evidence="4"/>
<evidence type="ECO:0000256" key="5">
    <source>
        <dbReference type="SAM" id="MobiDB-lite"/>
    </source>
</evidence>
<evidence type="ECO:0000256" key="4">
    <source>
        <dbReference type="RuleBase" id="RU361192"/>
    </source>
</evidence>
<evidence type="ECO:0000313" key="7">
    <source>
        <dbReference type="EMBL" id="GIP54564.1"/>
    </source>
</evidence>
<comment type="caution">
    <text evidence="7">The sequence shown here is derived from an EMBL/GenBank/DDBJ whole genome shotgun (WGS) entry which is preliminary data.</text>
</comment>
<feature type="domain" description="SLH" evidence="6">
    <location>
        <begin position="1009"/>
        <end position="1067"/>
    </location>
</feature>
<comment type="catalytic activity">
    <reaction evidence="4">
        <text>The enzyme specifically hydrolyzes (1-&gt;4)-beta-D-galactosidic linkages in type I arabinogalactans.</text>
        <dbReference type="EC" id="3.2.1.89"/>
    </reaction>
</comment>
<dbReference type="Pfam" id="PF07745">
    <property type="entry name" value="Glyco_hydro_53"/>
    <property type="match status" value="1"/>
</dbReference>
<keyword evidence="8" id="KW-1185">Reference proteome</keyword>
<evidence type="ECO:0000256" key="3">
    <source>
        <dbReference type="ARBA" id="ARBA00023295"/>
    </source>
</evidence>
<keyword evidence="4" id="KW-0732">Signal</keyword>
<feature type="domain" description="SLH" evidence="6">
    <location>
        <begin position="1068"/>
        <end position="1134"/>
    </location>
</feature>
<dbReference type="Gene3D" id="2.60.120.260">
    <property type="entry name" value="Galactose-binding domain-like"/>
    <property type="match status" value="2"/>
</dbReference>
<feature type="compositionally biased region" description="Low complexity" evidence="5">
    <location>
        <begin position="783"/>
        <end position="798"/>
    </location>
</feature>
<dbReference type="PROSITE" id="PS51272">
    <property type="entry name" value="SLH"/>
    <property type="match status" value="3"/>
</dbReference>
<feature type="region of interest" description="Disordered" evidence="5">
    <location>
        <begin position="783"/>
        <end position="833"/>
    </location>
</feature>
<evidence type="ECO:0000313" key="8">
    <source>
        <dbReference type="Proteomes" id="UP000679992"/>
    </source>
</evidence>
<dbReference type="Pfam" id="PF07532">
    <property type="entry name" value="Big_4"/>
    <property type="match status" value="1"/>
</dbReference>
<feature type="chain" id="PRO_5044959915" description="Arabinogalactan endo-beta-1,4-galactanase" evidence="4">
    <location>
        <begin position="35"/>
        <end position="1192"/>
    </location>
</feature>
<feature type="signal peptide" evidence="4">
    <location>
        <begin position="1"/>
        <end position="34"/>
    </location>
</feature>
<dbReference type="InterPro" id="IPR011081">
    <property type="entry name" value="Big_4"/>
</dbReference>
<dbReference type="InterPro" id="IPR011683">
    <property type="entry name" value="Glyco_hydro_53"/>
</dbReference>